<keyword evidence="2" id="KW-0732">Signal</keyword>
<sequence>MRIRSFAFLSLCLPAFAAAAQTAPDQWAAPAPAASIAPAHDGVPHRGDTPAKPSPFKFKSERKTWEPEPPPPNANDRNAVMGTERPWQNGQPPVSCAQTPHDPACR</sequence>
<gene>
    <name evidence="3" type="ORF">ABQJ56_08575</name>
</gene>
<evidence type="ECO:0000313" key="3">
    <source>
        <dbReference type="EMBL" id="MEW9624284.1"/>
    </source>
</evidence>
<evidence type="ECO:0000256" key="1">
    <source>
        <dbReference type="SAM" id="MobiDB-lite"/>
    </source>
</evidence>
<dbReference type="Proteomes" id="UP001556170">
    <property type="component" value="Unassembled WGS sequence"/>
</dbReference>
<dbReference type="RefSeq" id="WP_367844590.1">
    <property type="nucleotide sequence ID" value="NZ_JBFOHL010000006.1"/>
</dbReference>
<evidence type="ECO:0000313" key="4">
    <source>
        <dbReference type="Proteomes" id="UP001556170"/>
    </source>
</evidence>
<comment type="caution">
    <text evidence="3">The sequence shown here is derived from an EMBL/GenBank/DDBJ whole genome shotgun (WGS) entry which is preliminary data.</text>
</comment>
<keyword evidence="4" id="KW-1185">Reference proteome</keyword>
<dbReference type="EMBL" id="JBFOHL010000006">
    <property type="protein sequence ID" value="MEW9624284.1"/>
    <property type="molecule type" value="Genomic_DNA"/>
</dbReference>
<feature type="chain" id="PRO_5045847287" evidence="2">
    <location>
        <begin position="20"/>
        <end position="106"/>
    </location>
</feature>
<feature type="region of interest" description="Disordered" evidence="1">
    <location>
        <begin position="22"/>
        <end position="106"/>
    </location>
</feature>
<organism evidence="3 4">
    <name type="scientific">Rhodanobacter geophilus</name>
    <dbReference type="NCBI Taxonomy" id="3162488"/>
    <lineage>
        <taxon>Bacteria</taxon>
        <taxon>Pseudomonadati</taxon>
        <taxon>Pseudomonadota</taxon>
        <taxon>Gammaproteobacteria</taxon>
        <taxon>Lysobacterales</taxon>
        <taxon>Rhodanobacteraceae</taxon>
        <taxon>Rhodanobacter</taxon>
    </lineage>
</organism>
<name>A0ABV3QPF1_9GAMM</name>
<proteinExistence type="predicted"/>
<feature type="signal peptide" evidence="2">
    <location>
        <begin position="1"/>
        <end position="19"/>
    </location>
</feature>
<reference evidence="3 4" key="1">
    <citation type="submission" date="2024-06" db="EMBL/GenBank/DDBJ databases">
        <authorList>
            <person name="Woo H."/>
        </authorList>
    </citation>
    <scope>NUCLEOTIDE SEQUENCE [LARGE SCALE GENOMIC DNA]</scope>
    <source>
        <strain evidence="3 4">S2-g</strain>
    </source>
</reference>
<accession>A0ABV3QPF1</accession>
<feature type="compositionally biased region" description="Low complexity" evidence="1">
    <location>
        <begin position="22"/>
        <end position="39"/>
    </location>
</feature>
<protein>
    <submittedName>
        <fullName evidence="3">Uncharacterized protein</fullName>
    </submittedName>
</protein>
<feature type="compositionally biased region" description="Polar residues" evidence="1">
    <location>
        <begin position="86"/>
        <end position="98"/>
    </location>
</feature>
<evidence type="ECO:0000256" key="2">
    <source>
        <dbReference type="SAM" id="SignalP"/>
    </source>
</evidence>